<dbReference type="Gene3D" id="3.90.550.10">
    <property type="entry name" value="Spore Coat Polysaccharide Biosynthesis Protein SpsA, Chain A"/>
    <property type="match status" value="1"/>
</dbReference>
<dbReference type="GO" id="GO:0016757">
    <property type="term" value="F:glycosyltransferase activity"/>
    <property type="evidence" value="ECO:0007669"/>
    <property type="project" value="UniProtKB-KW"/>
</dbReference>
<dbReference type="EMBL" id="JBHUOL010000021">
    <property type="protein sequence ID" value="MFD2909783.1"/>
    <property type="molecule type" value="Genomic_DNA"/>
</dbReference>
<dbReference type="InterPro" id="IPR029044">
    <property type="entry name" value="Nucleotide-diphossugar_trans"/>
</dbReference>
<evidence type="ECO:0000313" key="3">
    <source>
        <dbReference type="Proteomes" id="UP001597549"/>
    </source>
</evidence>
<dbReference type="SUPFAM" id="SSF53448">
    <property type="entry name" value="Nucleotide-diphospho-sugar transferases"/>
    <property type="match status" value="1"/>
</dbReference>
<proteinExistence type="predicted"/>
<keyword evidence="2" id="KW-0328">Glycosyltransferase</keyword>
<comment type="caution">
    <text evidence="2">The sequence shown here is derived from an EMBL/GenBank/DDBJ whole genome shotgun (WGS) entry which is preliminary data.</text>
</comment>
<dbReference type="Proteomes" id="UP001597549">
    <property type="component" value="Unassembled WGS sequence"/>
</dbReference>
<name>A0ABW5ZCG6_9FLAO</name>
<reference evidence="3" key="1">
    <citation type="journal article" date="2019" name="Int. J. Syst. Evol. Microbiol.">
        <title>The Global Catalogue of Microorganisms (GCM) 10K type strain sequencing project: providing services to taxonomists for standard genome sequencing and annotation.</title>
        <authorList>
            <consortium name="The Broad Institute Genomics Platform"/>
            <consortium name="The Broad Institute Genome Sequencing Center for Infectious Disease"/>
            <person name="Wu L."/>
            <person name="Ma J."/>
        </authorList>
    </citation>
    <scope>NUCLEOTIDE SEQUENCE [LARGE SCALE GENOMIC DNA]</scope>
    <source>
        <strain evidence="3">KCTC 52644</strain>
    </source>
</reference>
<keyword evidence="2" id="KW-0808">Transferase</keyword>
<dbReference type="CDD" id="cd00761">
    <property type="entry name" value="Glyco_tranf_GTA_type"/>
    <property type="match status" value="1"/>
</dbReference>
<gene>
    <name evidence="2" type="ORF">ACFSX9_13680</name>
</gene>
<keyword evidence="3" id="KW-1185">Reference proteome</keyword>
<feature type="domain" description="Glycosyltransferase 2-like" evidence="1">
    <location>
        <begin position="6"/>
        <end position="127"/>
    </location>
</feature>
<evidence type="ECO:0000313" key="2">
    <source>
        <dbReference type="EMBL" id="MFD2909783.1"/>
    </source>
</evidence>
<protein>
    <submittedName>
        <fullName evidence="2">Glycosyltransferase family 2 protein</fullName>
        <ecNumber evidence="2">2.4.-.-</ecNumber>
    </submittedName>
</protein>
<dbReference type="RefSeq" id="WP_379808626.1">
    <property type="nucleotide sequence ID" value="NZ_JBHUOL010000021.1"/>
</dbReference>
<sequence length="303" mass="35951">MSRSFSLLITTKNRLEALKITLHKIDFLLQREDVECLLYDDGSTDGTVKFIETNYPYIKLFKNKTSLGLIHNRNVLLNQCKGDYAISLDDDAHFLSDYVVENIVAYFEAHPNCGVIACRVFWGYEMPLEIQTNELPTRVKGFVGCAHVWNLIAWHDIPNYPEWFVFYGEEDFASFQLFKKQWEVHYVPQLLVQHRVEVKSRKNDKDYAQRQRRSFRSGWYLYFLFYPWNSIPKKIAYTLWMQLKTKIFKRDIRAAKGLGLAILDVIVNFPRLMKESNRITSKEMENYNNLVPTKIYWNPENEK</sequence>
<dbReference type="Pfam" id="PF00535">
    <property type="entry name" value="Glycos_transf_2"/>
    <property type="match status" value="1"/>
</dbReference>
<dbReference type="EC" id="2.4.-.-" evidence="2"/>
<dbReference type="PANTHER" id="PTHR43179">
    <property type="entry name" value="RHAMNOSYLTRANSFERASE WBBL"/>
    <property type="match status" value="1"/>
</dbReference>
<dbReference type="PANTHER" id="PTHR43179:SF7">
    <property type="entry name" value="RHAMNOSYLTRANSFERASE WBBL"/>
    <property type="match status" value="1"/>
</dbReference>
<dbReference type="InterPro" id="IPR001173">
    <property type="entry name" value="Glyco_trans_2-like"/>
</dbReference>
<evidence type="ECO:0000259" key="1">
    <source>
        <dbReference type="Pfam" id="PF00535"/>
    </source>
</evidence>
<organism evidence="2 3">
    <name type="scientific">Flavobacterium ardleyense</name>
    <dbReference type="NCBI Taxonomy" id="2038737"/>
    <lineage>
        <taxon>Bacteria</taxon>
        <taxon>Pseudomonadati</taxon>
        <taxon>Bacteroidota</taxon>
        <taxon>Flavobacteriia</taxon>
        <taxon>Flavobacteriales</taxon>
        <taxon>Flavobacteriaceae</taxon>
        <taxon>Flavobacterium</taxon>
    </lineage>
</organism>
<accession>A0ABW5ZCG6</accession>